<dbReference type="AlphaFoldDB" id="A0AAW1SC28"/>
<dbReference type="Proteomes" id="UP001445335">
    <property type="component" value="Unassembled WGS sequence"/>
</dbReference>
<evidence type="ECO:0000259" key="2">
    <source>
        <dbReference type="PROSITE" id="PS50004"/>
    </source>
</evidence>
<feature type="region of interest" description="Disordered" evidence="1">
    <location>
        <begin position="139"/>
        <end position="164"/>
    </location>
</feature>
<dbReference type="Pfam" id="PF00168">
    <property type="entry name" value="C2"/>
    <property type="match status" value="1"/>
</dbReference>
<dbReference type="SUPFAM" id="SSF49562">
    <property type="entry name" value="C2 domain (Calcium/lipid-binding domain, CaLB)"/>
    <property type="match status" value="1"/>
</dbReference>
<protein>
    <recommendedName>
        <fullName evidence="2">C2 domain-containing protein</fullName>
    </recommendedName>
</protein>
<proteinExistence type="predicted"/>
<evidence type="ECO:0000313" key="4">
    <source>
        <dbReference type="Proteomes" id="UP001445335"/>
    </source>
</evidence>
<evidence type="ECO:0000313" key="3">
    <source>
        <dbReference type="EMBL" id="KAK9843700.1"/>
    </source>
</evidence>
<dbReference type="PROSITE" id="PS50004">
    <property type="entry name" value="C2"/>
    <property type="match status" value="1"/>
</dbReference>
<accession>A0AAW1SC28</accession>
<organism evidence="3 4">
    <name type="scientific">Elliptochloris bilobata</name>
    <dbReference type="NCBI Taxonomy" id="381761"/>
    <lineage>
        <taxon>Eukaryota</taxon>
        <taxon>Viridiplantae</taxon>
        <taxon>Chlorophyta</taxon>
        <taxon>core chlorophytes</taxon>
        <taxon>Trebouxiophyceae</taxon>
        <taxon>Trebouxiophyceae incertae sedis</taxon>
        <taxon>Elliptochloris clade</taxon>
        <taxon>Elliptochloris</taxon>
    </lineage>
</organism>
<dbReference type="SMART" id="SM00239">
    <property type="entry name" value="C2"/>
    <property type="match status" value="1"/>
</dbReference>
<comment type="caution">
    <text evidence="3">The sequence shown here is derived from an EMBL/GenBank/DDBJ whole genome shotgun (WGS) entry which is preliminary data.</text>
</comment>
<evidence type="ECO:0000256" key="1">
    <source>
        <dbReference type="SAM" id="MobiDB-lite"/>
    </source>
</evidence>
<sequence>MAACSGLLEIAVVCANVGDKVAASECLVVVLYGGVEERTRKAKRGTPTPVWNQSFKLSVLTGSPTTVRFELRSAGLLKGGLIGAADLSVERVMHSGLEEVCIALLGKDGSKAADLQLALRFTAGSVTAGLAALAAAPPPPLPAQASGAQQPAPLPPAPPRAATAVKGPLEAGADGLTPRQAGAYPQLFEARPAARADSASPFDGALKAAQGVVQLAAYPSIR</sequence>
<dbReference type="Gene3D" id="2.60.40.150">
    <property type="entry name" value="C2 domain"/>
    <property type="match status" value="1"/>
</dbReference>
<feature type="domain" description="C2" evidence="2">
    <location>
        <begin position="1"/>
        <end position="102"/>
    </location>
</feature>
<gene>
    <name evidence="3" type="ORF">WJX81_002938</name>
</gene>
<dbReference type="EMBL" id="JALJOU010000005">
    <property type="protein sequence ID" value="KAK9843700.1"/>
    <property type="molecule type" value="Genomic_DNA"/>
</dbReference>
<dbReference type="CDD" id="cd00030">
    <property type="entry name" value="C2"/>
    <property type="match status" value="1"/>
</dbReference>
<dbReference type="InterPro" id="IPR035892">
    <property type="entry name" value="C2_domain_sf"/>
</dbReference>
<dbReference type="InterPro" id="IPR000008">
    <property type="entry name" value="C2_dom"/>
</dbReference>
<name>A0AAW1SC28_9CHLO</name>
<reference evidence="3 4" key="1">
    <citation type="journal article" date="2024" name="Nat. Commun.">
        <title>Phylogenomics reveals the evolutionary origins of lichenization in chlorophyte algae.</title>
        <authorList>
            <person name="Puginier C."/>
            <person name="Libourel C."/>
            <person name="Otte J."/>
            <person name="Skaloud P."/>
            <person name="Haon M."/>
            <person name="Grisel S."/>
            <person name="Petersen M."/>
            <person name="Berrin J.G."/>
            <person name="Delaux P.M."/>
            <person name="Dal Grande F."/>
            <person name="Keller J."/>
        </authorList>
    </citation>
    <scope>NUCLEOTIDE SEQUENCE [LARGE SCALE GENOMIC DNA]</scope>
    <source>
        <strain evidence="3 4">SAG 245.80</strain>
    </source>
</reference>
<keyword evidence="4" id="KW-1185">Reference proteome</keyword>